<keyword evidence="3" id="KW-1185">Reference proteome</keyword>
<protein>
    <submittedName>
        <fullName evidence="2">Uncharacterized protein</fullName>
    </submittedName>
</protein>
<feature type="region of interest" description="Disordered" evidence="1">
    <location>
        <begin position="290"/>
        <end position="446"/>
    </location>
</feature>
<reference evidence="2 3" key="1">
    <citation type="submission" date="2023-11" db="EMBL/GenBank/DDBJ databases">
        <title>An acidophilic fungus is an integral part of prey digestion in a carnivorous sundew plant.</title>
        <authorList>
            <person name="Tsai I.J."/>
        </authorList>
    </citation>
    <scope>NUCLEOTIDE SEQUENCE [LARGE SCALE GENOMIC DNA]</scope>
    <source>
        <strain evidence="2">169a</strain>
    </source>
</reference>
<feature type="compositionally biased region" description="Basic and acidic residues" evidence="1">
    <location>
        <begin position="179"/>
        <end position="193"/>
    </location>
</feature>
<feature type="compositionally biased region" description="Basic and acidic residues" evidence="1">
    <location>
        <begin position="50"/>
        <end position="61"/>
    </location>
</feature>
<feature type="compositionally biased region" description="Polar residues" evidence="1">
    <location>
        <begin position="209"/>
        <end position="226"/>
    </location>
</feature>
<dbReference type="EMBL" id="CP138584">
    <property type="protein sequence ID" value="WPH00741.1"/>
    <property type="molecule type" value="Genomic_DNA"/>
</dbReference>
<feature type="compositionally biased region" description="Basic and acidic residues" evidence="1">
    <location>
        <begin position="28"/>
        <end position="43"/>
    </location>
</feature>
<dbReference type="AlphaFoldDB" id="A0AAQ3R4C0"/>
<feature type="region of interest" description="Disordered" evidence="1">
    <location>
        <begin position="151"/>
        <end position="262"/>
    </location>
</feature>
<feature type="compositionally biased region" description="Polar residues" evidence="1">
    <location>
        <begin position="424"/>
        <end position="446"/>
    </location>
</feature>
<feature type="compositionally biased region" description="Basic and acidic residues" evidence="1">
    <location>
        <begin position="331"/>
        <end position="384"/>
    </location>
</feature>
<gene>
    <name evidence="2" type="ORF">R9X50_00357100</name>
</gene>
<name>A0AAQ3R4C0_9PEZI</name>
<feature type="compositionally biased region" description="Basic and acidic residues" evidence="1">
    <location>
        <begin position="296"/>
        <end position="324"/>
    </location>
</feature>
<organism evidence="2 3">
    <name type="scientific">Acrodontium crateriforme</name>
    <dbReference type="NCBI Taxonomy" id="150365"/>
    <lineage>
        <taxon>Eukaryota</taxon>
        <taxon>Fungi</taxon>
        <taxon>Dikarya</taxon>
        <taxon>Ascomycota</taxon>
        <taxon>Pezizomycotina</taxon>
        <taxon>Dothideomycetes</taxon>
        <taxon>Dothideomycetidae</taxon>
        <taxon>Mycosphaerellales</taxon>
        <taxon>Teratosphaeriaceae</taxon>
        <taxon>Acrodontium</taxon>
    </lineage>
</organism>
<sequence length="446" mass="48518">MYQSRWAPKPHEQIAEPTKAKAPTPKPVESKVAEPIDKDDKAQETLVEPTKVEQPEAEETRPTTSSSALSAEATTFAPIPATTVSYEPLADVSSYDYDNFAQTGGDQDDLFDDFVPVDESERIQADEDLFNDEFTPVDEPVVEEVVVSQSVSEPIQALDNTTEAAAEAAATSTPATRGDGSRGRGGRGRERGRGRGRGNAQARGGHAVQATSTQVQPNNDAQTKTTAAVPEKAPNGPRKDSVPSVRGDRQATGGLKKPKLTEEELAEKMARISVKNASLTAAHARAEADAASFAQRESKAKEISAQRLKEERRDRQQMMGEREKNRMRKLKAMEGREWDAEKNEDDFQKGDLRDKKGGFTGDDRDHDDGREYLYKEPRGGDRTRGSGRGGRGGRSQEQATPKKEEFPALPTTSKKPTATSTEEALTSVSTGPKTSWADQVESSNTA</sequence>
<accession>A0AAQ3R4C0</accession>
<proteinExistence type="predicted"/>
<feature type="compositionally biased region" description="Basic and acidic residues" evidence="1">
    <location>
        <begin position="237"/>
        <end position="249"/>
    </location>
</feature>
<feature type="compositionally biased region" description="Low complexity" evidence="1">
    <location>
        <begin position="63"/>
        <end position="77"/>
    </location>
</feature>
<evidence type="ECO:0000256" key="1">
    <source>
        <dbReference type="SAM" id="MobiDB-lite"/>
    </source>
</evidence>
<evidence type="ECO:0000313" key="3">
    <source>
        <dbReference type="Proteomes" id="UP001303373"/>
    </source>
</evidence>
<feature type="compositionally biased region" description="Low complexity" evidence="1">
    <location>
        <begin position="408"/>
        <end position="423"/>
    </location>
</feature>
<evidence type="ECO:0000313" key="2">
    <source>
        <dbReference type="EMBL" id="WPH00741.1"/>
    </source>
</evidence>
<feature type="region of interest" description="Disordered" evidence="1">
    <location>
        <begin position="1"/>
        <end position="82"/>
    </location>
</feature>
<feature type="compositionally biased region" description="Low complexity" evidence="1">
    <location>
        <begin position="161"/>
        <end position="178"/>
    </location>
</feature>
<dbReference type="Proteomes" id="UP001303373">
    <property type="component" value="Chromosome 5"/>
</dbReference>